<dbReference type="Gene3D" id="3.30.240.20">
    <property type="entry name" value="bsu07140 like domains"/>
    <property type="match status" value="2"/>
</dbReference>
<protein>
    <recommendedName>
        <fullName evidence="8">YetF C-terminal domain-containing protein</fullName>
    </recommendedName>
</protein>
<sequence>MEESILLQHRALWSVEDKPFLGQLTRLSPEEQRLLCSLQNNTWGKGVRYSISGTRDTTSISNASPGGQAPVSRGFRESAAGKECLLLETVYDLLSITGRIFTIFPLLLFVALFMGRRLVGELPVFDFLIILALGSLVGADIAEPDINHWYVAFAIVVVGILQRIVAGLTLQSQRFKKLITFAPVIVIKDGVFLEKNLRKINDSLENILEFLRGEGIFNISDVDIAIIEANGRLSVYKKPQKNPATLQELGVAPLSAGIAHPVIIEGKIIRQTLNDLQLTEEWLAAQLNARGIPTAQAIFFSSVDGNNQIHISPYNRS</sequence>
<gene>
    <name evidence="9" type="ORF">SSPH_03556</name>
</gene>
<comment type="similarity">
    <text evidence="2">Belongs to the UPF0702 family.</text>
</comment>
<keyword evidence="3" id="KW-1003">Cell membrane</keyword>
<name>A0ABM9W6W6_9FIRM</name>
<evidence type="ECO:0000256" key="1">
    <source>
        <dbReference type="ARBA" id="ARBA00004651"/>
    </source>
</evidence>
<accession>A0ABM9W6W6</accession>
<evidence type="ECO:0000259" key="8">
    <source>
        <dbReference type="Pfam" id="PF04239"/>
    </source>
</evidence>
<evidence type="ECO:0000256" key="6">
    <source>
        <dbReference type="ARBA" id="ARBA00023136"/>
    </source>
</evidence>
<feature type="transmembrane region" description="Helical" evidence="7">
    <location>
        <begin position="148"/>
        <end position="170"/>
    </location>
</feature>
<proteinExistence type="inferred from homology"/>
<reference evidence="9 10" key="1">
    <citation type="submission" date="2016-01" db="EMBL/GenBank/DDBJ databases">
        <authorList>
            <person name="Brown R."/>
        </authorList>
    </citation>
    <scope>NUCLEOTIDE SEQUENCE [LARGE SCALE GENOMIC DNA]</scope>
    <source>
        <strain evidence="9">Sporomusa sphaeroides DSM 2875</strain>
    </source>
</reference>
<keyword evidence="10" id="KW-1185">Reference proteome</keyword>
<dbReference type="Pfam" id="PF04239">
    <property type="entry name" value="DUF421"/>
    <property type="match status" value="1"/>
</dbReference>
<feature type="transmembrane region" description="Helical" evidence="7">
    <location>
        <begin position="122"/>
        <end position="142"/>
    </location>
</feature>
<evidence type="ECO:0000313" key="9">
    <source>
        <dbReference type="EMBL" id="CVK20884.1"/>
    </source>
</evidence>
<dbReference type="EMBL" id="FCOW01000025">
    <property type="protein sequence ID" value="CVK20884.1"/>
    <property type="molecule type" value="Genomic_DNA"/>
</dbReference>
<keyword evidence="5 7" id="KW-1133">Transmembrane helix</keyword>
<evidence type="ECO:0000256" key="3">
    <source>
        <dbReference type="ARBA" id="ARBA00022475"/>
    </source>
</evidence>
<organism evidence="9 10">
    <name type="scientific">Sporomusa sphaeroides DSM 2875</name>
    <dbReference type="NCBI Taxonomy" id="1337886"/>
    <lineage>
        <taxon>Bacteria</taxon>
        <taxon>Bacillati</taxon>
        <taxon>Bacillota</taxon>
        <taxon>Negativicutes</taxon>
        <taxon>Selenomonadales</taxon>
        <taxon>Sporomusaceae</taxon>
        <taxon>Sporomusa</taxon>
    </lineage>
</organism>
<feature type="domain" description="YetF C-terminal" evidence="8">
    <location>
        <begin position="171"/>
        <end position="303"/>
    </location>
</feature>
<dbReference type="PANTHER" id="PTHR34582:SF6">
    <property type="entry name" value="UPF0702 TRANSMEMBRANE PROTEIN YCAP"/>
    <property type="match status" value="1"/>
</dbReference>
<evidence type="ECO:0000256" key="5">
    <source>
        <dbReference type="ARBA" id="ARBA00022989"/>
    </source>
</evidence>
<dbReference type="PANTHER" id="PTHR34582">
    <property type="entry name" value="UPF0702 TRANSMEMBRANE PROTEIN YCAP"/>
    <property type="match status" value="1"/>
</dbReference>
<feature type="transmembrane region" description="Helical" evidence="7">
    <location>
        <begin position="96"/>
        <end position="115"/>
    </location>
</feature>
<evidence type="ECO:0000256" key="2">
    <source>
        <dbReference type="ARBA" id="ARBA00006448"/>
    </source>
</evidence>
<dbReference type="InterPro" id="IPR007353">
    <property type="entry name" value="DUF421"/>
</dbReference>
<keyword evidence="6 7" id="KW-0472">Membrane</keyword>
<evidence type="ECO:0000256" key="7">
    <source>
        <dbReference type="SAM" id="Phobius"/>
    </source>
</evidence>
<evidence type="ECO:0000313" key="10">
    <source>
        <dbReference type="Proteomes" id="UP000245702"/>
    </source>
</evidence>
<dbReference type="InterPro" id="IPR023090">
    <property type="entry name" value="UPF0702_alpha/beta_dom_sf"/>
</dbReference>
<comment type="caution">
    <text evidence="9">The sequence shown here is derived from an EMBL/GenBank/DDBJ whole genome shotgun (WGS) entry which is preliminary data.</text>
</comment>
<evidence type="ECO:0000256" key="4">
    <source>
        <dbReference type="ARBA" id="ARBA00022692"/>
    </source>
</evidence>
<dbReference type="Proteomes" id="UP000245702">
    <property type="component" value="Unassembled WGS sequence"/>
</dbReference>
<comment type="subcellular location">
    <subcellularLocation>
        <location evidence="1">Cell membrane</location>
        <topology evidence="1">Multi-pass membrane protein</topology>
    </subcellularLocation>
</comment>
<keyword evidence="4 7" id="KW-0812">Transmembrane</keyword>